<dbReference type="Proteomes" id="UP001362999">
    <property type="component" value="Unassembled WGS sequence"/>
</dbReference>
<organism evidence="1 2">
    <name type="scientific">Favolaschia claudopus</name>
    <dbReference type="NCBI Taxonomy" id="2862362"/>
    <lineage>
        <taxon>Eukaryota</taxon>
        <taxon>Fungi</taxon>
        <taxon>Dikarya</taxon>
        <taxon>Basidiomycota</taxon>
        <taxon>Agaricomycotina</taxon>
        <taxon>Agaricomycetes</taxon>
        <taxon>Agaricomycetidae</taxon>
        <taxon>Agaricales</taxon>
        <taxon>Marasmiineae</taxon>
        <taxon>Mycenaceae</taxon>
        <taxon>Favolaschia</taxon>
    </lineage>
</organism>
<accession>A0AAV9ZV44</accession>
<keyword evidence="1" id="KW-0132">Cell division</keyword>
<evidence type="ECO:0000313" key="2">
    <source>
        <dbReference type="Proteomes" id="UP001362999"/>
    </source>
</evidence>
<protein>
    <submittedName>
        <fullName evidence="1">Cell division cycle protein 123-like protein</fullName>
    </submittedName>
</protein>
<comment type="caution">
    <text evidence="1">The sequence shown here is derived from an EMBL/GenBank/DDBJ whole genome shotgun (WGS) entry which is preliminary data.</text>
</comment>
<name>A0AAV9ZV44_9AGAR</name>
<keyword evidence="2" id="KW-1185">Reference proteome</keyword>
<dbReference type="EMBL" id="JAWWNJ010000108">
    <property type="protein sequence ID" value="KAK6992679.1"/>
    <property type="molecule type" value="Genomic_DNA"/>
</dbReference>
<dbReference type="GO" id="GO:0051301">
    <property type="term" value="P:cell division"/>
    <property type="evidence" value="ECO:0007669"/>
    <property type="project" value="UniProtKB-KW"/>
</dbReference>
<dbReference type="AlphaFoldDB" id="A0AAV9ZV44"/>
<keyword evidence="1" id="KW-0131">Cell cycle</keyword>
<proteinExistence type="predicted"/>
<evidence type="ECO:0000313" key="1">
    <source>
        <dbReference type="EMBL" id="KAK6992679.1"/>
    </source>
</evidence>
<gene>
    <name evidence="1" type="ORF">R3P38DRAFT_3083556</name>
</gene>
<reference evidence="1 2" key="1">
    <citation type="journal article" date="2024" name="J Genomics">
        <title>Draft genome sequencing and assembly of Favolaschia claudopus CIRM-BRFM 2984 isolated from oak limbs.</title>
        <authorList>
            <person name="Navarro D."/>
            <person name="Drula E."/>
            <person name="Chaduli D."/>
            <person name="Cazenave R."/>
            <person name="Ahrendt S."/>
            <person name="Wang J."/>
            <person name="Lipzen A."/>
            <person name="Daum C."/>
            <person name="Barry K."/>
            <person name="Grigoriev I.V."/>
            <person name="Favel A."/>
            <person name="Rosso M.N."/>
            <person name="Martin F."/>
        </authorList>
    </citation>
    <scope>NUCLEOTIDE SEQUENCE [LARGE SCALE GENOMIC DNA]</scope>
    <source>
        <strain evidence="1 2">CIRM-BRFM 2984</strain>
    </source>
</reference>
<sequence length="375" mass="41709">MSLLESIRAGRQLRNVGGIQNDSSAPKTVDTLKLSDEYDSLVLQANIENWGSALAEAGFTPKTVMVPLSLDQGRLLLKAYEELDKDAKKTVVDNARKEYLTTGLTSSPLLPGEARLLGELGPGVQRAIDELSEKEDDGKGEGGCFVKLSSRSPKDAAARSGVFESYYARELRRIREGGEDLDEQRKLWILCQAEGAALRFRDAASVVRALVLSERVWQDMTLALRHPENWQQNVILRKWEPVPIDMVAHSPRLNDPAQRESAVSAMKDLFAKLWPILSEIFSGKCVLDFGVIPPSSTSKLDTPWRAILIEVNPFEETTDGALFSWTKERDILEGKKEGLEYSVVRVTETKRGGALAMVPKGWKEVVEKVESRTQL</sequence>